<dbReference type="CDD" id="cd00060">
    <property type="entry name" value="FHA"/>
    <property type="match status" value="1"/>
</dbReference>
<keyword evidence="4 6" id="KW-0863">Zinc-finger</keyword>
<accession>A0A1R2BVI3</accession>
<comment type="caution">
    <text evidence="9">The sequence shown here is derived from an EMBL/GenBank/DDBJ whole genome shotgun (WGS) entry which is preliminary data.</text>
</comment>
<dbReference type="Pfam" id="PF00498">
    <property type="entry name" value="FHA"/>
    <property type="match status" value="1"/>
</dbReference>
<dbReference type="InterPro" id="IPR008984">
    <property type="entry name" value="SMAD_FHA_dom_sf"/>
</dbReference>
<dbReference type="AlphaFoldDB" id="A0A1R2BVI3"/>
<dbReference type="InterPro" id="IPR000253">
    <property type="entry name" value="FHA_dom"/>
</dbReference>
<dbReference type="PROSITE" id="PS50006">
    <property type="entry name" value="FHA_DOMAIN"/>
    <property type="match status" value="1"/>
</dbReference>
<dbReference type="SMART" id="SM00184">
    <property type="entry name" value="RING"/>
    <property type="match status" value="1"/>
</dbReference>
<dbReference type="GO" id="GO:0008270">
    <property type="term" value="F:zinc ion binding"/>
    <property type="evidence" value="ECO:0007669"/>
    <property type="project" value="UniProtKB-KW"/>
</dbReference>
<dbReference type="Gene3D" id="3.30.40.10">
    <property type="entry name" value="Zinc/RING finger domain, C3HC4 (zinc finger)"/>
    <property type="match status" value="1"/>
</dbReference>
<keyword evidence="10" id="KW-1185">Reference proteome</keyword>
<keyword evidence="3" id="KW-0479">Metal-binding</keyword>
<feature type="domain" description="RING-type" evidence="8">
    <location>
        <begin position="150"/>
        <end position="183"/>
    </location>
</feature>
<protein>
    <recommendedName>
        <fullName evidence="2">E3 ubiquitin-protein ligase CHFR</fullName>
    </recommendedName>
</protein>
<evidence type="ECO:0000256" key="2">
    <source>
        <dbReference type="ARBA" id="ARBA00017908"/>
    </source>
</evidence>
<gene>
    <name evidence="9" type="ORF">SteCoe_18903</name>
</gene>
<comment type="similarity">
    <text evidence="1">Belongs to the CHFR family.</text>
</comment>
<dbReference type="Gene3D" id="2.60.200.20">
    <property type="match status" value="1"/>
</dbReference>
<dbReference type="InterPro" id="IPR013083">
    <property type="entry name" value="Znf_RING/FYVE/PHD"/>
</dbReference>
<reference evidence="9 10" key="1">
    <citation type="submission" date="2016-11" db="EMBL/GenBank/DDBJ databases">
        <title>The macronuclear genome of Stentor coeruleus: a giant cell with tiny introns.</title>
        <authorList>
            <person name="Slabodnick M."/>
            <person name="Ruby J.G."/>
            <person name="Reiff S.B."/>
            <person name="Swart E.C."/>
            <person name="Gosai S."/>
            <person name="Prabakaran S."/>
            <person name="Witkowska E."/>
            <person name="Larue G.E."/>
            <person name="Fisher S."/>
            <person name="Freeman R.M."/>
            <person name="Gunawardena J."/>
            <person name="Chu W."/>
            <person name="Stover N.A."/>
            <person name="Gregory B.D."/>
            <person name="Nowacki M."/>
            <person name="Derisi J."/>
            <person name="Roy S.W."/>
            <person name="Marshall W.F."/>
            <person name="Sood P."/>
        </authorList>
    </citation>
    <scope>NUCLEOTIDE SEQUENCE [LARGE SCALE GENOMIC DNA]</scope>
    <source>
        <strain evidence="9">WM001</strain>
    </source>
</reference>
<proteinExistence type="inferred from homology"/>
<dbReference type="Proteomes" id="UP000187209">
    <property type="component" value="Unassembled WGS sequence"/>
</dbReference>
<evidence type="ECO:0000256" key="1">
    <source>
        <dbReference type="ARBA" id="ARBA00005797"/>
    </source>
</evidence>
<evidence type="ECO:0000313" key="10">
    <source>
        <dbReference type="Proteomes" id="UP000187209"/>
    </source>
</evidence>
<evidence type="ECO:0000259" key="7">
    <source>
        <dbReference type="PROSITE" id="PS50006"/>
    </source>
</evidence>
<sequence length="195" mass="22097">MINKKLKLDQGFMFQMGLSEFRVTNIRHTPFGIPIEITITGYEGPARDNEYNLDRNGGIIGRDTENLVAIVDDSQLSAEHGRILFENNGFYVEDLGSTNKTWRRISPEGETSKEFPIYLDDFIKIGSTLLQVAVPEECENKENIAMPAECRICNEAEPNTLCYPCGHLFCSECLKTITKCPNCFKEISDKVKVFK</sequence>
<dbReference type="OrthoDB" id="5855668at2759"/>
<evidence type="ECO:0000256" key="3">
    <source>
        <dbReference type="ARBA" id="ARBA00022723"/>
    </source>
</evidence>
<dbReference type="PROSITE" id="PS50089">
    <property type="entry name" value="ZF_RING_2"/>
    <property type="match status" value="1"/>
</dbReference>
<keyword evidence="5" id="KW-0862">Zinc</keyword>
<dbReference type="InterPro" id="IPR017907">
    <property type="entry name" value="Znf_RING_CS"/>
</dbReference>
<evidence type="ECO:0000256" key="4">
    <source>
        <dbReference type="ARBA" id="ARBA00022771"/>
    </source>
</evidence>
<evidence type="ECO:0000313" key="9">
    <source>
        <dbReference type="EMBL" id="OMJ80746.1"/>
    </source>
</evidence>
<dbReference type="InterPro" id="IPR001841">
    <property type="entry name" value="Znf_RING"/>
</dbReference>
<dbReference type="SUPFAM" id="SSF57850">
    <property type="entry name" value="RING/U-box"/>
    <property type="match status" value="1"/>
</dbReference>
<dbReference type="SUPFAM" id="SSF49879">
    <property type="entry name" value="SMAD/FHA domain"/>
    <property type="match status" value="1"/>
</dbReference>
<evidence type="ECO:0000256" key="5">
    <source>
        <dbReference type="ARBA" id="ARBA00022833"/>
    </source>
</evidence>
<dbReference type="Pfam" id="PF13920">
    <property type="entry name" value="zf-C3HC4_3"/>
    <property type="match status" value="1"/>
</dbReference>
<evidence type="ECO:0000259" key="8">
    <source>
        <dbReference type="PROSITE" id="PS50089"/>
    </source>
</evidence>
<dbReference type="PROSITE" id="PS00518">
    <property type="entry name" value="ZF_RING_1"/>
    <property type="match status" value="1"/>
</dbReference>
<feature type="domain" description="FHA" evidence="7">
    <location>
        <begin position="58"/>
        <end position="102"/>
    </location>
</feature>
<name>A0A1R2BVI3_9CILI</name>
<organism evidence="9 10">
    <name type="scientific">Stentor coeruleus</name>
    <dbReference type="NCBI Taxonomy" id="5963"/>
    <lineage>
        <taxon>Eukaryota</taxon>
        <taxon>Sar</taxon>
        <taxon>Alveolata</taxon>
        <taxon>Ciliophora</taxon>
        <taxon>Postciliodesmatophora</taxon>
        <taxon>Heterotrichea</taxon>
        <taxon>Heterotrichida</taxon>
        <taxon>Stentoridae</taxon>
        <taxon>Stentor</taxon>
    </lineage>
</organism>
<dbReference type="EMBL" id="MPUH01000409">
    <property type="protein sequence ID" value="OMJ80746.1"/>
    <property type="molecule type" value="Genomic_DNA"/>
</dbReference>
<evidence type="ECO:0000256" key="6">
    <source>
        <dbReference type="PROSITE-ProRule" id="PRU00175"/>
    </source>
</evidence>